<feature type="chain" id="PRO_5032944341" evidence="1">
    <location>
        <begin position="21"/>
        <end position="225"/>
    </location>
</feature>
<sequence>MNILSITLSIIILHIGICKCNNITSYISNKDGAGVCYYCTNCPKPFSPDPSSVMQVYSSTGWCAMLSRTDSADTPYTRNAAPPGMCYTKGCSWQLLNGNRTWICCCNDNLCNWDPPTTDCYYCSSCPRPFNPKSYLVSKSVSKIGWCYRKSSSSTDDQSIDRGVASPGLCSWNECSWKIINNNKYWVCCCNGDQCNKAISISKSTINILSFAIIIIVMFHKTLLF</sequence>
<accession>A0A814W000</accession>
<comment type="caution">
    <text evidence="2">The sequence shown here is derived from an EMBL/GenBank/DDBJ whole genome shotgun (WGS) entry which is preliminary data.</text>
</comment>
<reference evidence="2" key="1">
    <citation type="submission" date="2021-02" db="EMBL/GenBank/DDBJ databases">
        <authorList>
            <person name="Nowell W R."/>
        </authorList>
    </citation>
    <scope>NUCLEOTIDE SEQUENCE</scope>
</reference>
<name>A0A814W000_9BILA</name>
<dbReference type="Proteomes" id="UP000663845">
    <property type="component" value="Unassembled WGS sequence"/>
</dbReference>
<organism evidence="2 3">
    <name type="scientific">Adineta steineri</name>
    <dbReference type="NCBI Taxonomy" id="433720"/>
    <lineage>
        <taxon>Eukaryota</taxon>
        <taxon>Metazoa</taxon>
        <taxon>Spiralia</taxon>
        <taxon>Gnathifera</taxon>
        <taxon>Rotifera</taxon>
        <taxon>Eurotatoria</taxon>
        <taxon>Bdelloidea</taxon>
        <taxon>Adinetida</taxon>
        <taxon>Adinetidae</taxon>
        <taxon>Adineta</taxon>
    </lineage>
</organism>
<gene>
    <name evidence="2" type="ORF">JYZ213_LOCUS26408</name>
</gene>
<proteinExistence type="predicted"/>
<dbReference type="AlphaFoldDB" id="A0A814W000"/>
<keyword evidence="1" id="KW-0732">Signal</keyword>
<evidence type="ECO:0000313" key="2">
    <source>
        <dbReference type="EMBL" id="CAF1192199.1"/>
    </source>
</evidence>
<feature type="signal peptide" evidence="1">
    <location>
        <begin position="1"/>
        <end position="20"/>
    </location>
</feature>
<protein>
    <submittedName>
        <fullName evidence="2">Uncharacterized protein</fullName>
    </submittedName>
</protein>
<evidence type="ECO:0000256" key="1">
    <source>
        <dbReference type="SAM" id="SignalP"/>
    </source>
</evidence>
<evidence type="ECO:0000313" key="3">
    <source>
        <dbReference type="Proteomes" id="UP000663845"/>
    </source>
</evidence>
<dbReference type="EMBL" id="CAJNOG010000351">
    <property type="protein sequence ID" value="CAF1192199.1"/>
    <property type="molecule type" value="Genomic_DNA"/>
</dbReference>